<evidence type="ECO:0000256" key="1">
    <source>
        <dbReference type="ARBA" id="ARBA00022723"/>
    </source>
</evidence>
<evidence type="ECO:0000256" key="4">
    <source>
        <dbReference type="SAM" id="SignalP"/>
    </source>
</evidence>
<feature type="signal peptide" evidence="4">
    <location>
        <begin position="1"/>
        <end position="24"/>
    </location>
</feature>
<gene>
    <name evidence="6" type="ORF">SAMN04515671_0600</name>
</gene>
<evidence type="ECO:0000256" key="3">
    <source>
        <dbReference type="SAM" id="MobiDB-lite"/>
    </source>
</evidence>
<feature type="domain" description="NodB homology" evidence="5">
    <location>
        <begin position="123"/>
        <end position="301"/>
    </location>
</feature>
<dbReference type="PANTHER" id="PTHR10587">
    <property type="entry name" value="GLYCOSYL TRANSFERASE-RELATED"/>
    <property type="match status" value="1"/>
</dbReference>
<name>A0A1H0IQ91_9ACTN</name>
<dbReference type="PROSITE" id="PS51318">
    <property type="entry name" value="TAT"/>
    <property type="match status" value="1"/>
</dbReference>
<dbReference type="Gene3D" id="3.20.20.370">
    <property type="entry name" value="Glycoside hydrolase/deacetylase"/>
    <property type="match status" value="1"/>
</dbReference>
<dbReference type="STRING" id="1090615.SAMN04515671_0600"/>
<protein>
    <submittedName>
        <fullName evidence="6">Peptidoglycan/xylan/chitin deacetylase, PgdA/CDA1 family</fullName>
    </submittedName>
</protein>
<evidence type="ECO:0000313" key="6">
    <source>
        <dbReference type="EMBL" id="SDO33535.1"/>
    </source>
</evidence>
<dbReference type="EMBL" id="LT629710">
    <property type="protein sequence ID" value="SDO33535.1"/>
    <property type="molecule type" value="Genomic_DNA"/>
</dbReference>
<dbReference type="PANTHER" id="PTHR10587:SF133">
    <property type="entry name" value="CHITIN DEACETYLASE 1-RELATED"/>
    <property type="match status" value="1"/>
</dbReference>
<dbReference type="PROSITE" id="PS51257">
    <property type="entry name" value="PROKAR_LIPOPROTEIN"/>
    <property type="match status" value="1"/>
</dbReference>
<dbReference type="InterPro" id="IPR002509">
    <property type="entry name" value="NODB_dom"/>
</dbReference>
<dbReference type="SUPFAM" id="SSF88713">
    <property type="entry name" value="Glycoside hydrolase/deacetylase"/>
    <property type="match status" value="1"/>
</dbReference>
<dbReference type="GO" id="GO:0016020">
    <property type="term" value="C:membrane"/>
    <property type="evidence" value="ECO:0007669"/>
    <property type="project" value="TreeGrafter"/>
</dbReference>
<dbReference type="PROSITE" id="PS51677">
    <property type="entry name" value="NODB"/>
    <property type="match status" value="1"/>
</dbReference>
<keyword evidence="7" id="KW-1185">Reference proteome</keyword>
<evidence type="ECO:0000259" key="5">
    <source>
        <dbReference type="PROSITE" id="PS51677"/>
    </source>
</evidence>
<evidence type="ECO:0000313" key="7">
    <source>
        <dbReference type="Proteomes" id="UP000198741"/>
    </source>
</evidence>
<reference evidence="6 7" key="1">
    <citation type="submission" date="2016-10" db="EMBL/GenBank/DDBJ databases">
        <authorList>
            <person name="de Groot N.N."/>
        </authorList>
    </citation>
    <scope>NUCLEOTIDE SEQUENCE [LARGE SCALE GENOMIC DNA]</scope>
    <source>
        <strain evidence="7">P4-7,KCTC 19426,CECT 7604</strain>
    </source>
</reference>
<proteinExistence type="predicted"/>
<keyword evidence="2" id="KW-0378">Hydrolase</keyword>
<dbReference type="CDD" id="cd10917">
    <property type="entry name" value="CE4_NodB_like_6s_7s"/>
    <property type="match status" value="1"/>
</dbReference>
<dbReference type="InterPro" id="IPR050248">
    <property type="entry name" value="Polysacc_deacetylase_ArnD"/>
</dbReference>
<dbReference type="GO" id="GO:0016810">
    <property type="term" value="F:hydrolase activity, acting on carbon-nitrogen (but not peptide) bonds"/>
    <property type="evidence" value="ECO:0007669"/>
    <property type="project" value="InterPro"/>
</dbReference>
<evidence type="ECO:0000256" key="2">
    <source>
        <dbReference type="ARBA" id="ARBA00022801"/>
    </source>
</evidence>
<feature type="region of interest" description="Disordered" evidence="3">
    <location>
        <begin position="30"/>
        <end position="125"/>
    </location>
</feature>
<dbReference type="Pfam" id="PF01522">
    <property type="entry name" value="Polysacc_deac_1"/>
    <property type="match status" value="1"/>
</dbReference>
<organism evidence="6 7">
    <name type="scientific">Nakamurella panacisegetis</name>
    <dbReference type="NCBI Taxonomy" id="1090615"/>
    <lineage>
        <taxon>Bacteria</taxon>
        <taxon>Bacillati</taxon>
        <taxon>Actinomycetota</taxon>
        <taxon>Actinomycetes</taxon>
        <taxon>Nakamurellales</taxon>
        <taxon>Nakamurellaceae</taxon>
        <taxon>Nakamurella</taxon>
    </lineage>
</organism>
<keyword evidence="4" id="KW-0732">Signal</keyword>
<dbReference type="Proteomes" id="UP000198741">
    <property type="component" value="Chromosome I"/>
</dbReference>
<sequence>MHSGISRRALIGVGLAFTAAVAAACTSAIRSGPPAPSPDVAATGPGSASAALSVPRVNSSPARPRATTTPGTTTASTPGRSTASRPSSRPAAPPTRTSRTAPTSTRPPGGPAEQISHGPTDRGQVALTFHGAGDTGLARQILQIARQKKALITVMAVGTWLAENPEIGPAIVAGGHEMGNHTWSHQDINSLSATDVTAEIVRCRDLLRSQIGSAGRYFRQSQSPTANALVRREAGAAGYATCLSYDLDSMDWTDPGASAIRANVREARAGSIVSMHLGHQGTVDALPGILDDLRSRHLTAVTVSTLLRG</sequence>
<dbReference type="GO" id="GO:0046872">
    <property type="term" value="F:metal ion binding"/>
    <property type="evidence" value="ECO:0007669"/>
    <property type="project" value="UniProtKB-KW"/>
</dbReference>
<keyword evidence="1" id="KW-0479">Metal-binding</keyword>
<feature type="compositionally biased region" description="Low complexity" evidence="3">
    <location>
        <begin position="60"/>
        <end position="107"/>
    </location>
</feature>
<dbReference type="AlphaFoldDB" id="A0A1H0IQ91"/>
<feature type="chain" id="PRO_5009249129" evidence="4">
    <location>
        <begin position="25"/>
        <end position="309"/>
    </location>
</feature>
<dbReference type="InterPro" id="IPR006311">
    <property type="entry name" value="TAT_signal"/>
</dbReference>
<dbReference type="OrthoDB" id="9814083at2"/>
<dbReference type="RefSeq" id="WP_090474536.1">
    <property type="nucleotide sequence ID" value="NZ_LT629710.1"/>
</dbReference>
<accession>A0A1H0IQ91</accession>
<dbReference type="InterPro" id="IPR011330">
    <property type="entry name" value="Glyco_hydro/deAcase_b/a-brl"/>
</dbReference>
<dbReference type="GO" id="GO:0005975">
    <property type="term" value="P:carbohydrate metabolic process"/>
    <property type="evidence" value="ECO:0007669"/>
    <property type="project" value="InterPro"/>
</dbReference>